<accession>A0ABS5A8X5</accession>
<protein>
    <submittedName>
        <fullName evidence="1">Tetratricopeptide (TPR) repeat protein</fullName>
    </submittedName>
</protein>
<name>A0ABS5A8X5_9PSEU</name>
<dbReference type="Gene3D" id="1.25.40.10">
    <property type="entry name" value="Tetratricopeptide repeat domain"/>
    <property type="match status" value="2"/>
</dbReference>
<dbReference type="EMBL" id="JAGIOO010000001">
    <property type="protein sequence ID" value="MBP2473033.1"/>
    <property type="molecule type" value="Genomic_DNA"/>
</dbReference>
<dbReference type="RefSeq" id="WP_209706658.1">
    <property type="nucleotide sequence ID" value="NZ_JAGIOO010000001.1"/>
</dbReference>
<keyword evidence="2" id="KW-1185">Reference proteome</keyword>
<sequence length="448" mass="48257">MTQPIEVTADYNGDGGQDTATWAPETGRWEISLPTGPVTVQHGVKGDLPVPGDYRGAGRAQVAVVRASDRVLAVKDSGTEDWATARYRPKAGHVPGIVALAQSAAKVAHRLHVQGRFAEAAELSRLERDLYRKLAETPGYERFLPDWGSAALRLGGNLGLARQTAEGVLACYEGLDVLRRVGDELLVAGAYEAVANAFHSGGRFSEAVPPCVRRVEITRALGKRAEQVRALISLSGNLALSARVEDAIAQATEAVRVAEELGEVLPRATAHDQLATLYGGYTANLDAAQRHGLLAVRLYEQLPLAEYRNPFGHVLGRYSGTQSRRGVHADAVAYAQRSIEVWAPLANRDLDANGNSHLALVLEAAGRLPEAVRPSRTATDLYRQLLRDTAAEVYRPLLAGSVFRLARALAAAGDRDGARTAVDEAIEQYDRLGATAEARRAREFRATL</sequence>
<dbReference type="SUPFAM" id="SSF48452">
    <property type="entry name" value="TPR-like"/>
    <property type="match status" value="2"/>
</dbReference>
<dbReference type="InterPro" id="IPR011990">
    <property type="entry name" value="TPR-like_helical_dom_sf"/>
</dbReference>
<gene>
    <name evidence="1" type="ORF">JOF53_001905</name>
</gene>
<dbReference type="Proteomes" id="UP001519363">
    <property type="component" value="Unassembled WGS sequence"/>
</dbReference>
<proteinExistence type="predicted"/>
<organism evidence="1 2">
    <name type="scientific">Crossiella equi</name>
    <dbReference type="NCBI Taxonomy" id="130796"/>
    <lineage>
        <taxon>Bacteria</taxon>
        <taxon>Bacillati</taxon>
        <taxon>Actinomycetota</taxon>
        <taxon>Actinomycetes</taxon>
        <taxon>Pseudonocardiales</taxon>
        <taxon>Pseudonocardiaceae</taxon>
        <taxon>Crossiella</taxon>
    </lineage>
</organism>
<evidence type="ECO:0000313" key="1">
    <source>
        <dbReference type="EMBL" id="MBP2473033.1"/>
    </source>
</evidence>
<comment type="caution">
    <text evidence="1">The sequence shown here is derived from an EMBL/GenBank/DDBJ whole genome shotgun (WGS) entry which is preliminary data.</text>
</comment>
<evidence type="ECO:0000313" key="2">
    <source>
        <dbReference type="Proteomes" id="UP001519363"/>
    </source>
</evidence>
<reference evidence="1 2" key="1">
    <citation type="submission" date="2021-03" db="EMBL/GenBank/DDBJ databases">
        <title>Sequencing the genomes of 1000 actinobacteria strains.</title>
        <authorList>
            <person name="Klenk H.-P."/>
        </authorList>
    </citation>
    <scope>NUCLEOTIDE SEQUENCE [LARGE SCALE GENOMIC DNA]</scope>
    <source>
        <strain evidence="1 2">DSM 44580</strain>
    </source>
</reference>